<dbReference type="SUPFAM" id="SSF56672">
    <property type="entry name" value="DNA/RNA polymerases"/>
    <property type="match status" value="1"/>
</dbReference>
<dbReference type="InterPro" id="IPR036397">
    <property type="entry name" value="RNaseH_sf"/>
</dbReference>
<dbReference type="InterPro" id="IPR002156">
    <property type="entry name" value="RNaseH_domain"/>
</dbReference>
<protein>
    <submittedName>
        <fullName evidence="4">Putative RNA-directed DNA polymerase from transposon X-element</fullName>
    </submittedName>
</protein>
<evidence type="ECO:0000259" key="2">
    <source>
        <dbReference type="PROSITE" id="PS50878"/>
    </source>
</evidence>
<evidence type="ECO:0000256" key="1">
    <source>
        <dbReference type="SAM" id="Phobius"/>
    </source>
</evidence>
<dbReference type="EMBL" id="BGPR01008339">
    <property type="protein sequence ID" value="GBN33154.1"/>
    <property type="molecule type" value="Genomic_DNA"/>
</dbReference>
<dbReference type="Gene3D" id="3.30.420.10">
    <property type="entry name" value="Ribonuclease H-like superfamily/Ribonuclease H"/>
    <property type="match status" value="1"/>
</dbReference>
<dbReference type="PROSITE" id="PS50879">
    <property type="entry name" value="RNASE_H_1"/>
    <property type="match status" value="1"/>
</dbReference>
<feature type="domain" description="Reverse transcriptase" evidence="2">
    <location>
        <begin position="19"/>
        <end position="289"/>
    </location>
</feature>
<keyword evidence="4" id="KW-0548">Nucleotidyltransferase</keyword>
<keyword evidence="6" id="KW-1185">Reference proteome</keyword>
<sequence length="768" mass="88715">MLHHLNEDSLSNLLRLFNRIWNEHIYPSQWREALVIPILKPGKDVTEPMNYRPIALTSCLSKTLERMINARLVYELETQNLIPMHQSGFRKGRSTLDNAIYLETQIRNAFVRKAHLVSVFFDIEKAYDRTWRYGILRTLFDFGFFGNLPIFIFFYSKSSFKVRIGGTLSDSFVQSEGVPQGSVLSVTLFIIHISNVLLRLPKAVQGTLYVDDLQISCQGSTMHTLERQLQIVIDNILSWCERNGHTVSPSKTCVVHFCRKRNLHPDPDLHIRNQSLPVVNEVRFLGIIFDRKLTFLSHISYLRKKCERLLNMLKVLSNTSWGADRTSLLRIYQAMILSCIDYGCAVYGSACNSVLRKLDPVHHSALRICSGAFRTSPIESLYAECHQMSLSLRRQKLSLKYYFKLKSISNHPLRGQHMSNFFGRLYDDRPSRIRPFHSRIKRLLYDMHLGDFQIQTAGVFHYPPWKVPSVKLIGLFDEFRKNDTSSLILQQIFFSHRFEYVDYTAVYTDGSRAPGRVGFGVVIDDATYSHGLSAVFSVYSAEAMAILYALQRISRSDNRKFCIYSDSMSVLQQLNHIDFASHPIVLDIVDILRSLESRGFEIVFCWIPSHVGIPGNEKADNAARLGSVPLEHAVPYSDMCQIVQQKVINKWQELWNEQIHNKLHNVKPVLANWPTLPYRKADATLTRLRIGHTRYTHRYLLFQEPIPMCTSCNIPNTVDHILTKCPNFNSHRLRFFNSNFLDLRTLLGEKPHPNLFAFLRTIGFMSQI</sequence>
<dbReference type="GO" id="GO:0004523">
    <property type="term" value="F:RNA-DNA hybrid ribonuclease activity"/>
    <property type="evidence" value="ECO:0007669"/>
    <property type="project" value="InterPro"/>
</dbReference>
<dbReference type="InterPro" id="IPR052560">
    <property type="entry name" value="RdDP_mobile_element"/>
</dbReference>
<evidence type="ECO:0000313" key="4">
    <source>
        <dbReference type="EMBL" id="GBN33154.1"/>
    </source>
</evidence>
<dbReference type="EMBL" id="BGPR01008339">
    <property type="protein sequence ID" value="GBN33157.1"/>
    <property type="molecule type" value="Genomic_DNA"/>
</dbReference>
<dbReference type="CDD" id="cd09276">
    <property type="entry name" value="Rnase_HI_RT_non_LTR"/>
    <property type="match status" value="1"/>
</dbReference>
<proteinExistence type="predicted"/>
<feature type="domain" description="RNase H type-1" evidence="3">
    <location>
        <begin position="500"/>
        <end position="628"/>
    </location>
</feature>
<dbReference type="GO" id="GO:0042575">
    <property type="term" value="C:DNA polymerase complex"/>
    <property type="evidence" value="ECO:0007669"/>
    <property type="project" value="UniProtKB-ARBA"/>
</dbReference>
<dbReference type="Pfam" id="PF00075">
    <property type="entry name" value="RNase_H"/>
    <property type="match status" value="1"/>
</dbReference>
<dbReference type="OrthoDB" id="6433748at2759"/>
<keyword evidence="1" id="KW-0472">Membrane</keyword>
<keyword evidence="1" id="KW-0812">Transmembrane</keyword>
<comment type="caution">
    <text evidence="4">The sequence shown here is derived from an EMBL/GenBank/DDBJ whole genome shotgun (WGS) entry which is preliminary data.</text>
</comment>
<evidence type="ECO:0000313" key="5">
    <source>
        <dbReference type="EMBL" id="GBN33157.1"/>
    </source>
</evidence>
<dbReference type="PROSITE" id="PS50878">
    <property type="entry name" value="RT_POL"/>
    <property type="match status" value="1"/>
</dbReference>
<dbReference type="AlphaFoldDB" id="A0A4Y2N3F3"/>
<feature type="transmembrane region" description="Helical" evidence="1">
    <location>
        <begin position="135"/>
        <end position="155"/>
    </location>
</feature>
<dbReference type="PANTHER" id="PTHR36688">
    <property type="entry name" value="ENDO/EXONUCLEASE/PHOSPHATASE DOMAIN-CONTAINING PROTEIN"/>
    <property type="match status" value="1"/>
</dbReference>
<keyword evidence="4" id="KW-0695">RNA-directed DNA polymerase</keyword>
<dbReference type="GO" id="GO:0003964">
    <property type="term" value="F:RNA-directed DNA polymerase activity"/>
    <property type="evidence" value="ECO:0007669"/>
    <property type="project" value="UniProtKB-KW"/>
</dbReference>
<dbReference type="CDD" id="cd01650">
    <property type="entry name" value="RT_nLTR_like"/>
    <property type="match status" value="1"/>
</dbReference>
<dbReference type="PANTHER" id="PTHR36688:SF1">
    <property type="entry name" value="ENDONUCLEASE_EXONUCLEASE_PHOSPHATASE DOMAIN-CONTAINING PROTEIN"/>
    <property type="match status" value="1"/>
</dbReference>
<keyword evidence="1" id="KW-1133">Transmembrane helix</keyword>
<dbReference type="InterPro" id="IPR012337">
    <property type="entry name" value="RNaseH-like_sf"/>
</dbReference>
<dbReference type="InterPro" id="IPR000477">
    <property type="entry name" value="RT_dom"/>
</dbReference>
<evidence type="ECO:0000313" key="6">
    <source>
        <dbReference type="Proteomes" id="UP000499080"/>
    </source>
</evidence>
<name>A0A4Y2N3F3_ARAVE</name>
<gene>
    <name evidence="4" type="primary">X-elementORF2_650</name>
    <name evidence="5" type="synonym">X-elementORF2_355</name>
    <name evidence="4" type="ORF">AVEN_87073_1</name>
    <name evidence="5" type="ORF">AVEN_87075_1</name>
</gene>
<dbReference type="SUPFAM" id="SSF53098">
    <property type="entry name" value="Ribonuclease H-like"/>
    <property type="match status" value="1"/>
</dbReference>
<dbReference type="InterPro" id="IPR043502">
    <property type="entry name" value="DNA/RNA_pol_sf"/>
</dbReference>
<organism evidence="4 6">
    <name type="scientific">Araneus ventricosus</name>
    <name type="common">Orbweaver spider</name>
    <name type="synonym">Epeira ventricosa</name>
    <dbReference type="NCBI Taxonomy" id="182803"/>
    <lineage>
        <taxon>Eukaryota</taxon>
        <taxon>Metazoa</taxon>
        <taxon>Ecdysozoa</taxon>
        <taxon>Arthropoda</taxon>
        <taxon>Chelicerata</taxon>
        <taxon>Arachnida</taxon>
        <taxon>Araneae</taxon>
        <taxon>Araneomorphae</taxon>
        <taxon>Entelegynae</taxon>
        <taxon>Araneoidea</taxon>
        <taxon>Araneidae</taxon>
        <taxon>Araneus</taxon>
    </lineage>
</organism>
<dbReference type="Proteomes" id="UP000499080">
    <property type="component" value="Unassembled WGS sequence"/>
</dbReference>
<accession>A0A4Y2N3F3</accession>
<keyword evidence="4" id="KW-0808">Transferase</keyword>
<dbReference type="GO" id="GO:0003676">
    <property type="term" value="F:nucleic acid binding"/>
    <property type="evidence" value="ECO:0007669"/>
    <property type="project" value="InterPro"/>
</dbReference>
<dbReference type="Pfam" id="PF00078">
    <property type="entry name" value="RVT_1"/>
    <property type="match status" value="1"/>
</dbReference>
<evidence type="ECO:0000259" key="3">
    <source>
        <dbReference type="PROSITE" id="PS50879"/>
    </source>
</evidence>
<reference evidence="4 6" key="1">
    <citation type="journal article" date="2019" name="Sci. Rep.">
        <title>Orb-weaving spider Araneus ventricosus genome elucidates the spidroin gene catalogue.</title>
        <authorList>
            <person name="Kono N."/>
            <person name="Nakamura H."/>
            <person name="Ohtoshi R."/>
            <person name="Moran D.A.P."/>
            <person name="Shinohara A."/>
            <person name="Yoshida Y."/>
            <person name="Fujiwara M."/>
            <person name="Mori M."/>
            <person name="Tomita M."/>
            <person name="Arakawa K."/>
        </authorList>
    </citation>
    <scope>NUCLEOTIDE SEQUENCE [LARGE SCALE GENOMIC DNA]</scope>
</reference>